<evidence type="ECO:0000256" key="1">
    <source>
        <dbReference type="SAM" id="MobiDB-lite"/>
    </source>
</evidence>
<feature type="compositionally biased region" description="Basic and acidic residues" evidence="1">
    <location>
        <begin position="1"/>
        <end position="10"/>
    </location>
</feature>
<dbReference type="Proteomes" id="UP001251528">
    <property type="component" value="Unassembled WGS sequence"/>
</dbReference>
<evidence type="ECO:0000313" key="3">
    <source>
        <dbReference type="Proteomes" id="UP001251528"/>
    </source>
</evidence>
<proteinExistence type="predicted"/>
<evidence type="ECO:0000313" key="2">
    <source>
        <dbReference type="EMBL" id="KAK2612241.1"/>
    </source>
</evidence>
<protein>
    <submittedName>
        <fullName evidence="2">Uncharacterized protein</fullName>
    </submittedName>
</protein>
<feature type="compositionally biased region" description="Low complexity" evidence="1">
    <location>
        <begin position="12"/>
        <end position="24"/>
    </location>
</feature>
<organism evidence="2 3">
    <name type="scientific">Conoideocrella luteorostrata</name>
    <dbReference type="NCBI Taxonomy" id="1105319"/>
    <lineage>
        <taxon>Eukaryota</taxon>
        <taxon>Fungi</taxon>
        <taxon>Dikarya</taxon>
        <taxon>Ascomycota</taxon>
        <taxon>Pezizomycotina</taxon>
        <taxon>Sordariomycetes</taxon>
        <taxon>Hypocreomycetidae</taxon>
        <taxon>Hypocreales</taxon>
        <taxon>Clavicipitaceae</taxon>
        <taxon>Conoideocrella</taxon>
    </lineage>
</organism>
<name>A0AAJ0G3A1_9HYPO</name>
<gene>
    <name evidence="2" type="ORF">QQS21_001667</name>
</gene>
<dbReference type="AlphaFoldDB" id="A0AAJ0G3A1"/>
<reference evidence="2" key="1">
    <citation type="submission" date="2023-06" db="EMBL/GenBank/DDBJ databases">
        <title>Conoideocrella luteorostrata (Hypocreales: Clavicipitaceae), a potential biocontrol fungus for elongate hemlock scale in United States Christmas tree production areas.</title>
        <authorList>
            <person name="Barrett H."/>
            <person name="Lovett B."/>
            <person name="Macias A.M."/>
            <person name="Stajich J.E."/>
            <person name="Kasson M.T."/>
        </authorList>
    </citation>
    <scope>NUCLEOTIDE SEQUENCE</scope>
    <source>
        <strain evidence="2">ARSEF 14590</strain>
    </source>
</reference>
<dbReference type="EMBL" id="JASWJB010000018">
    <property type="protein sequence ID" value="KAK2612241.1"/>
    <property type="molecule type" value="Genomic_DNA"/>
</dbReference>
<keyword evidence="3" id="KW-1185">Reference proteome</keyword>
<comment type="caution">
    <text evidence="2">The sequence shown here is derived from an EMBL/GenBank/DDBJ whole genome shotgun (WGS) entry which is preliminary data.</text>
</comment>
<accession>A0AAJ0G3A1</accession>
<sequence>MSPHPAHDSPEASSSTAADKATSTLRARLRSEEVPSLPSVHTASQAKSPKHSGDMYKQLRAHFATMPRHQHESNPTNNLAESFALQGQDIYDSSLHDLQLAHEATSSKIAAFQAQAATTSTHTDNLYNNISYRLSATICHSENYPRANIGTHIHSLRKKLFVAEGQLNKLNEEWKSCIAEEVKLMAEREEENDHAGEDKLAEFWEEIDGIARRQTNQIEEIEEKYRDLLWAESNRMMQAMMAD</sequence>
<feature type="region of interest" description="Disordered" evidence="1">
    <location>
        <begin position="1"/>
        <end position="53"/>
    </location>
</feature>